<dbReference type="InterPro" id="IPR054476">
    <property type="entry name" value="Ltn1_N"/>
</dbReference>
<keyword evidence="1" id="KW-0833">Ubl conjugation pathway</keyword>
<dbReference type="EC" id="2.3.2.27" evidence="1"/>
<keyword evidence="3" id="KW-1185">Reference proteome</keyword>
<dbReference type="PANTHER" id="PTHR12389">
    <property type="entry name" value="ZINC FINGER PROTEIN 294"/>
    <property type="match status" value="1"/>
</dbReference>
<protein>
    <recommendedName>
        <fullName evidence="1">E3 ubiquitin-protein ligase listerin</fullName>
        <ecNumber evidence="1">2.3.2.27</ecNumber>
    </recommendedName>
    <alternativeName>
        <fullName evidence="1">RING-type E3 ubiquitin transferase listerin</fullName>
    </alternativeName>
</protein>
<dbReference type="GO" id="GO:0005829">
    <property type="term" value="C:cytosol"/>
    <property type="evidence" value="ECO:0007669"/>
    <property type="project" value="UniProtKB-UniRule"/>
</dbReference>
<keyword evidence="1" id="KW-0479">Metal-binding</keyword>
<comment type="catalytic activity">
    <reaction evidence="1">
        <text>S-ubiquitinyl-[E2 ubiquitin-conjugating enzyme]-L-cysteine + [acceptor protein]-L-lysine = [E2 ubiquitin-conjugating enzyme]-L-cysteine + N(6)-ubiquitinyl-[acceptor protein]-L-lysine.</text>
        <dbReference type="EC" id="2.3.2.27"/>
    </reaction>
</comment>
<dbReference type="Gene3D" id="1.25.10.10">
    <property type="entry name" value="Leucine-rich Repeat Variant"/>
    <property type="match status" value="1"/>
</dbReference>
<dbReference type="WBParaSite" id="PgR019_g151_t02">
    <property type="protein sequence ID" value="PgR019_g151_t02"/>
    <property type="gene ID" value="PgR019_g151"/>
</dbReference>
<dbReference type="GO" id="GO:1990112">
    <property type="term" value="C:RQC complex"/>
    <property type="evidence" value="ECO:0007669"/>
    <property type="project" value="UniProtKB-UniRule"/>
</dbReference>
<keyword evidence="1" id="KW-0862">Zinc</keyword>
<dbReference type="InterPro" id="IPR011989">
    <property type="entry name" value="ARM-like"/>
</dbReference>
<comment type="similarity">
    <text evidence="1">Belongs to the LTN1 family.</text>
</comment>
<dbReference type="PANTHER" id="PTHR12389:SF0">
    <property type="entry name" value="E3 UBIQUITIN-PROTEIN LIGASE LISTERIN"/>
    <property type="match status" value="1"/>
</dbReference>
<keyword evidence="1" id="KW-0808">Transferase</keyword>
<dbReference type="AlphaFoldDB" id="A0A915B115"/>
<accession>A0A915B115</accession>
<proteinExistence type="inferred from homology"/>
<dbReference type="InterPro" id="IPR039795">
    <property type="entry name" value="LTN1/Rkr1"/>
</dbReference>
<evidence type="ECO:0000256" key="1">
    <source>
        <dbReference type="RuleBase" id="RU367090"/>
    </source>
</evidence>
<comment type="function">
    <text evidence="1">E3 ubiquitin-protein ligase. Component of the ribosome quality control complex (RQC), a ribosome-associated complex that mediates ubiquitination and extraction of incompletely synthesized nascent chains for proteasomal degradation.</text>
</comment>
<dbReference type="SUPFAM" id="SSF48371">
    <property type="entry name" value="ARM repeat"/>
    <property type="match status" value="1"/>
</dbReference>
<keyword evidence="1" id="KW-0863">Zinc-finger</keyword>
<evidence type="ECO:0000313" key="4">
    <source>
        <dbReference type="WBParaSite" id="PgR019_g151_t02"/>
    </source>
</evidence>
<organism evidence="3 4">
    <name type="scientific">Parascaris univalens</name>
    <name type="common">Nematode worm</name>
    <dbReference type="NCBI Taxonomy" id="6257"/>
    <lineage>
        <taxon>Eukaryota</taxon>
        <taxon>Metazoa</taxon>
        <taxon>Ecdysozoa</taxon>
        <taxon>Nematoda</taxon>
        <taxon>Chromadorea</taxon>
        <taxon>Rhabditida</taxon>
        <taxon>Spirurina</taxon>
        <taxon>Ascaridomorpha</taxon>
        <taxon>Ascaridoidea</taxon>
        <taxon>Ascarididae</taxon>
        <taxon>Parascaris</taxon>
    </lineage>
</organism>
<dbReference type="Pfam" id="PF22958">
    <property type="entry name" value="Ltn1_1st"/>
    <property type="match status" value="1"/>
</dbReference>
<comment type="pathway">
    <text evidence="1">Protein modification; protein ubiquitination.</text>
</comment>
<dbReference type="GO" id="GO:1990116">
    <property type="term" value="P:ribosome-associated ubiquitin-dependent protein catabolic process"/>
    <property type="evidence" value="ECO:0007669"/>
    <property type="project" value="UniProtKB-UniRule"/>
</dbReference>
<feature type="domain" description="E3 ubiquitin-protein ligase listerin N-terminal" evidence="2">
    <location>
        <begin position="59"/>
        <end position="272"/>
    </location>
</feature>
<comment type="subunit">
    <text evidence="1">Component of the ribosome quality control complex (RQC).</text>
</comment>
<dbReference type="GO" id="GO:0072344">
    <property type="term" value="P:rescue of stalled ribosome"/>
    <property type="evidence" value="ECO:0007669"/>
    <property type="project" value="UniProtKB-UniRule"/>
</dbReference>
<dbReference type="Proteomes" id="UP000887569">
    <property type="component" value="Unplaced"/>
</dbReference>
<dbReference type="GO" id="GO:0043023">
    <property type="term" value="F:ribosomal large subunit binding"/>
    <property type="evidence" value="ECO:0007669"/>
    <property type="project" value="TreeGrafter"/>
</dbReference>
<name>A0A915B115_PARUN</name>
<sequence>MSKQQRRKGSAKTASSAQAAELLSSSGHLMGFIGFDGCGNLPAYLMENIDVSHDGITAEIRNALKKMTKKDAFTREKGLKEMISLLESVEVEQIEKCFPLYASSFPKLSLDGVLIVRTNSIRLLESFIKVLKKNSERYMKTVLPYVIFAMYDSYTQVVQFANSLLMNCFAEENRRKAIALCVQPTCNIVLQILDRTHPLLLKGEGEETENQRECRLSTQSLVCLTTLCERLDSTSEKERIMKIMLNKHLFKHLINLSPQVMNGMFSLGLHLITLEWANEILQSGLPISALTNLDNSNGLVV</sequence>
<evidence type="ECO:0000313" key="3">
    <source>
        <dbReference type="Proteomes" id="UP000887569"/>
    </source>
</evidence>
<dbReference type="InterPro" id="IPR016024">
    <property type="entry name" value="ARM-type_fold"/>
</dbReference>
<reference evidence="4" key="1">
    <citation type="submission" date="2022-11" db="UniProtKB">
        <authorList>
            <consortium name="WormBaseParasite"/>
        </authorList>
    </citation>
    <scope>IDENTIFICATION</scope>
</reference>
<evidence type="ECO:0000259" key="2">
    <source>
        <dbReference type="Pfam" id="PF22958"/>
    </source>
</evidence>
<dbReference type="GO" id="GO:0061630">
    <property type="term" value="F:ubiquitin protein ligase activity"/>
    <property type="evidence" value="ECO:0007669"/>
    <property type="project" value="UniProtKB-UniRule"/>
</dbReference>
<dbReference type="GO" id="GO:0008270">
    <property type="term" value="F:zinc ion binding"/>
    <property type="evidence" value="ECO:0007669"/>
    <property type="project" value="UniProtKB-KW"/>
</dbReference>